<dbReference type="Proteomes" id="UP001596203">
    <property type="component" value="Unassembled WGS sequence"/>
</dbReference>
<keyword evidence="2" id="KW-0472">Membrane</keyword>
<proteinExistence type="predicted"/>
<dbReference type="Pfam" id="PF00553">
    <property type="entry name" value="CBM_2"/>
    <property type="match status" value="1"/>
</dbReference>
<dbReference type="InterPro" id="IPR001919">
    <property type="entry name" value="CBD2"/>
</dbReference>
<dbReference type="PROSITE" id="PS51173">
    <property type="entry name" value="CBM2"/>
    <property type="match status" value="1"/>
</dbReference>
<protein>
    <submittedName>
        <fullName evidence="4">Cellulose binding domain-containing protein</fullName>
    </submittedName>
</protein>
<feature type="transmembrane region" description="Helical" evidence="2">
    <location>
        <begin position="46"/>
        <end position="70"/>
    </location>
</feature>
<dbReference type="InterPro" id="IPR008965">
    <property type="entry name" value="CBM2/CBM3_carb-bd_dom_sf"/>
</dbReference>
<dbReference type="InterPro" id="IPR012291">
    <property type="entry name" value="CBM2_carb-bd_dom_sf"/>
</dbReference>
<dbReference type="SUPFAM" id="SSF49384">
    <property type="entry name" value="Carbohydrate-binding domain"/>
    <property type="match status" value="1"/>
</dbReference>
<name>A0ABW1K026_9ACTN</name>
<evidence type="ECO:0000313" key="5">
    <source>
        <dbReference type="Proteomes" id="UP001596203"/>
    </source>
</evidence>
<evidence type="ECO:0000256" key="2">
    <source>
        <dbReference type="SAM" id="Phobius"/>
    </source>
</evidence>
<feature type="compositionally biased region" description="Pro residues" evidence="1">
    <location>
        <begin position="129"/>
        <end position="141"/>
    </location>
</feature>
<evidence type="ECO:0000256" key="1">
    <source>
        <dbReference type="SAM" id="MobiDB-lite"/>
    </source>
</evidence>
<gene>
    <name evidence="4" type="ORF">ACFP2T_00450</name>
</gene>
<organism evidence="4 5">
    <name type="scientific">Plantactinospora solaniradicis</name>
    <dbReference type="NCBI Taxonomy" id="1723736"/>
    <lineage>
        <taxon>Bacteria</taxon>
        <taxon>Bacillati</taxon>
        <taxon>Actinomycetota</taxon>
        <taxon>Actinomycetes</taxon>
        <taxon>Micromonosporales</taxon>
        <taxon>Micromonosporaceae</taxon>
        <taxon>Plantactinospora</taxon>
    </lineage>
</organism>
<evidence type="ECO:0000313" key="4">
    <source>
        <dbReference type="EMBL" id="MFC6014667.1"/>
    </source>
</evidence>
<keyword evidence="2" id="KW-1133">Transmembrane helix</keyword>
<dbReference type="EMBL" id="JBHSPR010000001">
    <property type="protein sequence ID" value="MFC6014667.1"/>
    <property type="molecule type" value="Genomic_DNA"/>
</dbReference>
<comment type="caution">
    <text evidence="4">The sequence shown here is derived from an EMBL/GenBank/DDBJ whole genome shotgun (WGS) entry which is preliminary data.</text>
</comment>
<keyword evidence="5" id="KW-1185">Reference proteome</keyword>
<dbReference type="Gene3D" id="2.60.40.290">
    <property type="match status" value="1"/>
</dbReference>
<dbReference type="SMART" id="SM00637">
    <property type="entry name" value="CBD_II"/>
    <property type="match status" value="1"/>
</dbReference>
<feature type="region of interest" description="Disordered" evidence="1">
    <location>
        <begin position="78"/>
        <end position="143"/>
    </location>
</feature>
<feature type="compositionally biased region" description="Low complexity" evidence="1">
    <location>
        <begin position="102"/>
        <end position="121"/>
    </location>
</feature>
<reference evidence="5" key="1">
    <citation type="journal article" date="2019" name="Int. J. Syst. Evol. Microbiol.">
        <title>The Global Catalogue of Microorganisms (GCM) 10K type strain sequencing project: providing services to taxonomists for standard genome sequencing and annotation.</title>
        <authorList>
            <consortium name="The Broad Institute Genomics Platform"/>
            <consortium name="The Broad Institute Genome Sequencing Center for Infectious Disease"/>
            <person name="Wu L."/>
            <person name="Ma J."/>
        </authorList>
    </citation>
    <scope>NUCLEOTIDE SEQUENCE [LARGE SCALE GENOMIC DNA]</scope>
    <source>
        <strain evidence="5">ZS-35-S2</strain>
    </source>
</reference>
<accession>A0ABW1K026</accession>
<sequence>MTKVRQRPARTLPVAVLDVLLAAVAAVRGLIRRVARALPVRRGDRVLVTVIVAAALVAVIGTGFLVTSLLRTPDQLAPLGVAPPPTPAAEGSPGGGPEDAEGSATPPASSPLALPSPESSTGPRDRSRPPAPKPPAPPPPTLAARYASEGATLLNYTASVAISNPGPGSVTGWTLVITLPRSTQAIGEVSGATTSRDGNAWTFVPDETTRRVAAGGSVQVRFRVDGSLFDSAPTSCMINKRPCEMTSTED</sequence>
<keyword evidence="2" id="KW-0812">Transmembrane</keyword>
<dbReference type="RefSeq" id="WP_377416057.1">
    <property type="nucleotide sequence ID" value="NZ_JBHSPR010000001.1"/>
</dbReference>
<evidence type="ECO:0000259" key="3">
    <source>
        <dbReference type="PROSITE" id="PS51173"/>
    </source>
</evidence>
<feature type="domain" description="CBM2" evidence="3">
    <location>
        <begin position="135"/>
        <end position="246"/>
    </location>
</feature>